<dbReference type="AlphaFoldDB" id="A0AA40EZ26"/>
<feature type="transmembrane region" description="Helical" evidence="1">
    <location>
        <begin position="64"/>
        <end position="92"/>
    </location>
</feature>
<proteinExistence type="predicted"/>
<feature type="transmembrane region" description="Helical" evidence="1">
    <location>
        <begin position="20"/>
        <end position="44"/>
    </location>
</feature>
<accession>A0AA40EZ26</accession>
<keyword evidence="3" id="KW-1185">Reference proteome</keyword>
<dbReference type="EMBL" id="JAUKTV010000001">
    <property type="protein sequence ID" value="KAK0748174.1"/>
    <property type="molecule type" value="Genomic_DNA"/>
</dbReference>
<gene>
    <name evidence="2" type="ORF">B0T21DRAFT_355979</name>
</gene>
<keyword evidence="1" id="KW-0472">Membrane</keyword>
<keyword evidence="1" id="KW-1133">Transmembrane helix</keyword>
<sequence>MKQAYMRWTFSFLCRWKIFLMFLIMYFGFCFVLVTTYPALLLSLFEFSLLLRFERKVLSSSSCYLWTVRGCFASLILLFVVQVEVAVAVVGVDSLSFSLFRSSCCSQMAWKSLGGWLPIMAWKHTRFMMMTHKTINDVMIDDHIYYLARSSFFVAMELKAMFLPY</sequence>
<name>A0AA40EZ26_9PEZI</name>
<reference evidence="2" key="1">
    <citation type="submission" date="2023-06" db="EMBL/GenBank/DDBJ databases">
        <title>Genome-scale phylogeny and comparative genomics of the fungal order Sordariales.</title>
        <authorList>
            <consortium name="Lawrence Berkeley National Laboratory"/>
            <person name="Hensen N."/>
            <person name="Bonometti L."/>
            <person name="Westerberg I."/>
            <person name="Brannstrom I.O."/>
            <person name="Guillou S."/>
            <person name="Cros-Aarteil S."/>
            <person name="Calhoun S."/>
            <person name="Haridas S."/>
            <person name="Kuo A."/>
            <person name="Mondo S."/>
            <person name="Pangilinan J."/>
            <person name="Riley R."/>
            <person name="Labutti K."/>
            <person name="Andreopoulos B."/>
            <person name="Lipzen A."/>
            <person name="Chen C."/>
            <person name="Yanf M."/>
            <person name="Daum C."/>
            <person name="Ng V."/>
            <person name="Clum A."/>
            <person name="Steindorff A."/>
            <person name="Ohm R."/>
            <person name="Martin F."/>
            <person name="Silar P."/>
            <person name="Natvig D."/>
            <person name="Lalanne C."/>
            <person name="Gautier V."/>
            <person name="Ament-Velasquez S.L."/>
            <person name="Kruys A."/>
            <person name="Hutchinson M.I."/>
            <person name="Powell A.J."/>
            <person name="Barry K."/>
            <person name="Miller A.N."/>
            <person name="Grigoriev I.V."/>
            <person name="Debuchy R."/>
            <person name="Gladieux P."/>
            <person name="Thoren M.H."/>
            <person name="Johannesson H."/>
        </authorList>
    </citation>
    <scope>NUCLEOTIDE SEQUENCE</scope>
    <source>
        <strain evidence="2">CBS 540.89</strain>
    </source>
</reference>
<evidence type="ECO:0000313" key="2">
    <source>
        <dbReference type="EMBL" id="KAK0748174.1"/>
    </source>
</evidence>
<dbReference type="Proteomes" id="UP001172159">
    <property type="component" value="Unassembled WGS sequence"/>
</dbReference>
<feature type="non-terminal residue" evidence="2">
    <location>
        <position position="165"/>
    </location>
</feature>
<keyword evidence="1" id="KW-0812">Transmembrane</keyword>
<protein>
    <submittedName>
        <fullName evidence="2">Uncharacterized protein</fullName>
    </submittedName>
</protein>
<comment type="caution">
    <text evidence="2">The sequence shown here is derived from an EMBL/GenBank/DDBJ whole genome shotgun (WGS) entry which is preliminary data.</text>
</comment>
<evidence type="ECO:0000313" key="3">
    <source>
        <dbReference type="Proteomes" id="UP001172159"/>
    </source>
</evidence>
<evidence type="ECO:0000256" key="1">
    <source>
        <dbReference type="SAM" id="Phobius"/>
    </source>
</evidence>
<organism evidence="2 3">
    <name type="scientific">Apiosordaria backusii</name>
    <dbReference type="NCBI Taxonomy" id="314023"/>
    <lineage>
        <taxon>Eukaryota</taxon>
        <taxon>Fungi</taxon>
        <taxon>Dikarya</taxon>
        <taxon>Ascomycota</taxon>
        <taxon>Pezizomycotina</taxon>
        <taxon>Sordariomycetes</taxon>
        <taxon>Sordariomycetidae</taxon>
        <taxon>Sordariales</taxon>
        <taxon>Lasiosphaeriaceae</taxon>
        <taxon>Apiosordaria</taxon>
    </lineage>
</organism>